<accession>A0A8J6EPR7</accession>
<feature type="chain" id="PRO_5035164143" evidence="1">
    <location>
        <begin position="16"/>
        <end position="82"/>
    </location>
</feature>
<evidence type="ECO:0000256" key="1">
    <source>
        <dbReference type="SAM" id="SignalP"/>
    </source>
</evidence>
<sequence length="82" mass="8793">MLLLYLFCYSNIATSKQNCGNPPAGAGHPLPPPAAKVTASDRTAYRGVWLDFRGGMYLVASSIVRSSAVPTALYWGSRCPTE</sequence>
<comment type="caution">
    <text evidence="2">The sequence shown here is derived from an EMBL/GenBank/DDBJ whole genome shotgun (WGS) entry which is preliminary data.</text>
</comment>
<evidence type="ECO:0000313" key="3">
    <source>
        <dbReference type="Proteomes" id="UP000770717"/>
    </source>
</evidence>
<proteinExistence type="predicted"/>
<organism evidence="2 3">
    <name type="scientific">Eleutherodactylus coqui</name>
    <name type="common">Puerto Rican coqui</name>
    <dbReference type="NCBI Taxonomy" id="57060"/>
    <lineage>
        <taxon>Eukaryota</taxon>
        <taxon>Metazoa</taxon>
        <taxon>Chordata</taxon>
        <taxon>Craniata</taxon>
        <taxon>Vertebrata</taxon>
        <taxon>Euteleostomi</taxon>
        <taxon>Amphibia</taxon>
        <taxon>Batrachia</taxon>
        <taxon>Anura</taxon>
        <taxon>Neobatrachia</taxon>
        <taxon>Hyloidea</taxon>
        <taxon>Eleutherodactylidae</taxon>
        <taxon>Eleutherodactylinae</taxon>
        <taxon>Eleutherodactylus</taxon>
        <taxon>Eleutherodactylus</taxon>
    </lineage>
</organism>
<reference evidence="2" key="1">
    <citation type="thesis" date="2020" institute="ProQuest LLC" country="789 East Eisenhower Parkway, Ann Arbor, MI, USA">
        <title>Comparative Genomics and Chromosome Evolution.</title>
        <authorList>
            <person name="Mudd A.B."/>
        </authorList>
    </citation>
    <scope>NUCLEOTIDE SEQUENCE</scope>
    <source>
        <strain evidence="2">HN-11 Male</strain>
        <tissue evidence="2">Kidney and liver</tissue>
    </source>
</reference>
<dbReference type="AlphaFoldDB" id="A0A8J6EPR7"/>
<evidence type="ECO:0000313" key="2">
    <source>
        <dbReference type="EMBL" id="KAG9473307.1"/>
    </source>
</evidence>
<protein>
    <submittedName>
        <fullName evidence="2">Uncharacterized protein</fullName>
    </submittedName>
</protein>
<gene>
    <name evidence="2" type="ORF">GDO78_019507</name>
</gene>
<keyword evidence="3" id="KW-1185">Reference proteome</keyword>
<keyword evidence="1" id="KW-0732">Signal</keyword>
<dbReference type="Proteomes" id="UP000770717">
    <property type="component" value="Unassembled WGS sequence"/>
</dbReference>
<dbReference type="EMBL" id="WNTK01000017">
    <property type="protein sequence ID" value="KAG9473307.1"/>
    <property type="molecule type" value="Genomic_DNA"/>
</dbReference>
<name>A0A8J6EPR7_ELECQ</name>
<feature type="signal peptide" evidence="1">
    <location>
        <begin position="1"/>
        <end position="15"/>
    </location>
</feature>